<gene>
    <name evidence="1" type="ORF">PBV87_02210</name>
</gene>
<dbReference type="Proteomes" id="UP001169242">
    <property type="component" value="Unassembled WGS sequence"/>
</dbReference>
<dbReference type="GO" id="GO:0000287">
    <property type="term" value="F:magnesium ion binding"/>
    <property type="evidence" value="ECO:0007669"/>
    <property type="project" value="TreeGrafter"/>
</dbReference>
<proteinExistence type="predicted"/>
<organism evidence="1 2">
    <name type="scientific">Holtiella tumoricola</name>
    <dbReference type="NCBI Taxonomy" id="3018743"/>
    <lineage>
        <taxon>Bacteria</taxon>
        <taxon>Bacillati</taxon>
        <taxon>Bacillota</taxon>
        <taxon>Clostridia</taxon>
        <taxon>Lachnospirales</taxon>
        <taxon>Cellulosilyticaceae</taxon>
        <taxon>Holtiella</taxon>
    </lineage>
</organism>
<dbReference type="SFLD" id="SFLDG01140">
    <property type="entry name" value="C2.B:_Phosphomannomutase_and_P"/>
    <property type="match status" value="1"/>
</dbReference>
<dbReference type="NCBIfam" id="TIGR00099">
    <property type="entry name" value="Cof-subfamily"/>
    <property type="match status" value="1"/>
</dbReference>
<dbReference type="InterPro" id="IPR023214">
    <property type="entry name" value="HAD_sf"/>
</dbReference>
<dbReference type="InterPro" id="IPR006379">
    <property type="entry name" value="HAD-SF_hydro_IIB"/>
</dbReference>
<dbReference type="SUPFAM" id="SSF56784">
    <property type="entry name" value="HAD-like"/>
    <property type="match status" value="1"/>
</dbReference>
<dbReference type="GO" id="GO:0005829">
    <property type="term" value="C:cytosol"/>
    <property type="evidence" value="ECO:0007669"/>
    <property type="project" value="TreeGrafter"/>
</dbReference>
<dbReference type="CDD" id="cd07516">
    <property type="entry name" value="HAD_Pase"/>
    <property type="match status" value="1"/>
</dbReference>
<dbReference type="Gene3D" id="3.40.50.1000">
    <property type="entry name" value="HAD superfamily/HAD-like"/>
    <property type="match status" value="1"/>
</dbReference>
<dbReference type="InterPro" id="IPR036412">
    <property type="entry name" value="HAD-like_sf"/>
</dbReference>
<dbReference type="EMBL" id="JAQIFT010000011">
    <property type="protein sequence ID" value="MDA3730317.1"/>
    <property type="molecule type" value="Genomic_DNA"/>
</dbReference>
<protein>
    <submittedName>
        <fullName evidence="1">Cof-type HAD-IIB family hydrolase</fullName>
    </submittedName>
</protein>
<dbReference type="SFLD" id="SFLDS00003">
    <property type="entry name" value="Haloacid_Dehalogenase"/>
    <property type="match status" value="1"/>
</dbReference>
<keyword evidence="1" id="KW-0378">Hydrolase</keyword>
<sequence>MKTLYVSDLDGTLLNSKGKVSEQTASILNKEIKQGAYFTVATARTPATVVPLLEGVEINLPIIVMNGSFIYDIKQKKYIYTSTIPYDSVRRIINIVEEQEKQIFAYALKEDFLTVYYKGFNSKDEEAFYNGRKNLTLKRFEKVESYPITPESQVGHMVMLDSYEVIKKITDQLEDVPGIKTLMYRDVNTESSYLLEIAAEGTNKAEAAKYVAGQYEIDEVIAFGDNLNDMEMIQVADCGCAVGNAEKSLKENANCVIDTNDNDGVARFIEMNRRALSA</sequence>
<dbReference type="RefSeq" id="WP_053984493.1">
    <property type="nucleotide sequence ID" value="NZ_JAQIFT010000011.1"/>
</dbReference>
<dbReference type="AlphaFoldDB" id="A0AA42DK24"/>
<accession>A0AA42DK24</accession>
<dbReference type="InterPro" id="IPR000150">
    <property type="entry name" value="Cof"/>
</dbReference>
<name>A0AA42DK24_9FIRM</name>
<evidence type="ECO:0000313" key="1">
    <source>
        <dbReference type="EMBL" id="MDA3730317.1"/>
    </source>
</evidence>
<dbReference type="NCBIfam" id="TIGR01484">
    <property type="entry name" value="HAD-SF-IIB"/>
    <property type="match status" value="1"/>
</dbReference>
<dbReference type="Gene3D" id="3.30.1240.10">
    <property type="match status" value="1"/>
</dbReference>
<dbReference type="Pfam" id="PF08282">
    <property type="entry name" value="Hydrolase_3"/>
    <property type="match status" value="1"/>
</dbReference>
<reference evidence="1" key="1">
    <citation type="journal article" date="2023" name="Int. J. Syst. Evol. Microbiol.">
        <title>&lt;i&gt;Holtiella tumoricola&lt;/i&gt; gen. nov. sp. nov., isolated from a human clinical sample.</title>
        <authorList>
            <person name="Allen-Vercoe E."/>
            <person name="Daigneault M.C."/>
            <person name="Vancuren S.J."/>
            <person name="Cochrane K."/>
            <person name="O'Neal L.L."/>
            <person name="Sankaranarayanan K."/>
            <person name="Lawson P.A."/>
        </authorList>
    </citation>
    <scope>NUCLEOTIDE SEQUENCE</scope>
    <source>
        <strain evidence="1">CC70A</strain>
    </source>
</reference>
<dbReference type="PANTHER" id="PTHR10000:SF8">
    <property type="entry name" value="HAD SUPERFAMILY HYDROLASE-LIKE, TYPE 3"/>
    <property type="match status" value="1"/>
</dbReference>
<keyword evidence="2" id="KW-1185">Reference proteome</keyword>
<evidence type="ECO:0000313" key="2">
    <source>
        <dbReference type="Proteomes" id="UP001169242"/>
    </source>
</evidence>
<dbReference type="PANTHER" id="PTHR10000">
    <property type="entry name" value="PHOSPHOSERINE PHOSPHATASE"/>
    <property type="match status" value="1"/>
</dbReference>
<comment type="caution">
    <text evidence="1">The sequence shown here is derived from an EMBL/GenBank/DDBJ whole genome shotgun (WGS) entry which is preliminary data.</text>
</comment>
<dbReference type="GO" id="GO:0016791">
    <property type="term" value="F:phosphatase activity"/>
    <property type="evidence" value="ECO:0007669"/>
    <property type="project" value="TreeGrafter"/>
</dbReference>